<evidence type="ECO:0000256" key="5">
    <source>
        <dbReference type="ARBA" id="ARBA00022679"/>
    </source>
</evidence>
<evidence type="ECO:0000256" key="1">
    <source>
        <dbReference type="ARBA" id="ARBA00004651"/>
    </source>
</evidence>
<dbReference type="GO" id="GO:0005886">
    <property type="term" value="C:plasma membrane"/>
    <property type="evidence" value="ECO:0007669"/>
    <property type="project" value="UniProtKB-SubCell"/>
</dbReference>
<reference evidence="11 12" key="1">
    <citation type="submission" date="2016-07" db="EMBL/GenBank/DDBJ databases">
        <title>Pervasive Adenine N6-methylation of Active Genes in Fungi.</title>
        <authorList>
            <consortium name="DOE Joint Genome Institute"/>
            <person name="Mondo S.J."/>
            <person name="Dannebaum R.O."/>
            <person name="Kuo R.C."/>
            <person name="Labutti K."/>
            <person name="Haridas S."/>
            <person name="Kuo A."/>
            <person name="Salamov A."/>
            <person name="Ahrendt S.R."/>
            <person name="Lipzen A."/>
            <person name="Sullivan W."/>
            <person name="Andreopoulos W.B."/>
            <person name="Clum A."/>
            <person name="Lindquist E."/>
            <person name="Daum C."/>
            <person name="Ramamoorthy G.K."/>
            <person name="Gryganskyi A."/>
            <person name="Culley D."/>
            <person name="Magnuson J.K."/>
            <person name="James T.Y."/>
            <person name="O'Malley M.A."/>
            <person name="Stajich J.E."/>
            <person name="Spatafora J.W."/>
            <person name="Visel A."/>
            <person name="Grigoriev I.V."/>
        </authorList>
    </citation>
    <scope>NUCLEOTIDE SEQUENCE [LARGE SCALE GENOMIC DNA]</scope>
    <source>
        <strain evidence="11 12">JEL800</strain>
    </source>
</reference>
<protein>
    <recommendedName>
        <fullName evidence="2">chitin synthase</fullName>
        <ecNumber evidence="2">2.4.1.16</ecNumber>
    </recommendedName>
</protein>
<keyword evidence="7 10" id="KW-1133">Transmembrane helix</keyword>
<keyword evidence="9" id="KW-0325">Glycoprotein</keyword>
<dbReference type="AlphaFoldDB" id="A0A1Y2CH40"/>
<accession>A0A1Y2CH40</accession>
<dbReference type="GO" id="GO:0030428">
    <property type="term" value="C:cell septum"/>
    <property type="evidence" value="ECO:0007669"/>
    <property type="project" value="TreeGrafter"/>
</dbReference>
<evidence type="ECO:0000256" key="6">
    <source>
        <dbReference type="ARBA" id="ARBA00022692"/>
    </source>
</evidence>
<feature type="transmembrane region" description="Helical" evidence="10">
    <location>
        <begin position="7"/>
        <end position="28"/>
    </location>
</feature>
<dbReference type="OrthoDB" id="370884at2759"/>
<dbReference type="PANTHER" id="PTHR22914:SF13">
    <property type="entry name" value="CHITIN SYNTHASE"/>
    <property type="match status" value="1"/>
</dbReference>
<feature type="transmembrane region" description="Helical" evidence="10">
    <location>
        <begin position="632"/>
        <end position="655"/>
    </location>
</feature>
<keyword evidence="6 10" id="KW-0812">Transmembrane</keyword>
<dbReference type="Pfam" id="PF03142">
    <property type="entry name" value="Chitin_synth_2"/>
    <property type="match status" value="3"/>
</dbReference>
<dbReference type="SUPFAM" id="SSF53448">
    <property type="entry name" value="Nucleotide-diphospho-sugar transferases"/>
    <property type="match status" value="1"/>
</dbReference>
<gene>
    <name evidence="11" type="ORF">BCR33DRAFT_715478</name>
</gene>
<name>A0A1Y2CH40_9FUNG</name>
<keyword evidence="4" id="KW-0328">Glycosyltransferase</keyword>
<dbReference type="STRING" id="329046.A0A1Y2CH40"/>
<dbReference type="GO" id="GO:0006031">
    <property type="term" value="P:chitin biosynthetic process"/>
    <property type="evidence" value="ECO:0007669"/>
    <property type="project" value="TreeGrafter"/>
</dbReference>
<proteinExistence type="predicted"/>
<evidence type="ECO:0000256" key="7">
    <source>
        <dbReference type="ARBA" id="ARBA00022989"/>
    </source>
</evidence>
<evidence type="ECO:0000256" key="10">
    <source>
        <dbReference type="SAM" id="Phobius"/>
    </source>
</evidence>
<evidence type="ECO:0000256" key="9">
    <source>
        <dbReference type="ARBA" id="ARBA00023180"/>
    </source>
</evidence>
<dbReference type="GO" id="GO:0031505">
    <property type="term" value="P:fungal-type cell wall organization"/>
    <property type="evidence" value="ECO:0007669"/>
    <property type="project" value="TreeGrafter"/>
</dbReference>
<evidence type="ECO:0000313" key="11">
    <source>
        <dbReference type="EMBL" id="ORY46363.1"/>
    </source>
</evidence>
<feature type="transmembrane region" description="Helical" evidence="10">
    <location>
        <begin position="570"/>
        <end position="594"/>
    </location>
</feature>
<keyword evidence="3" id="KW-1003">Cell membrane</keyword>
<evidence type="ECO:0000256" key="8">
    <source>
        <dbReference type="ARBA" id="ARBA00023136"/>
    </source>
</evidence>
<evidence type="ECO:0000313" key="12">
    <source>
        <dbReference type="Proteomes" id="UP000193642"/>
    </source>
</evidence>
<comment type="subcellular location">
    <subcellularLocation>
        <location evidence="1">Cell membrane</location>
        <topology evidence="1">Multi-pass membrane protein</topology>
    </subcellularLocation>
</comment>
<dbReference type="Proteomes" id="UP000193642">
    <property type="component" value="Unassembled WGS sequence"/>
</dbReference>
<dbReference type="PANTHER" id="PTHR22914">
    <property type="entry name" value="CHITIN SYNTHASE"/>
    <property type="match status" value="1"/>
</dbReference>
<evidence type="ECO:0000256" key="4">
    <source>
        <dbReference type="ARBA" id="ARBA00022676"/>
    </source>
</evidence>
<evidence type="ECO:0000256" key="3">
    <source>
        <dbReference type="ARBA" id="ARBA00022475"/>
    </source>
</evidence>
<dbReference type="EMBL" id="MCGO01000016">
    <property type="protein sequence ID" value="ORY46363.1"/>
    <property type="molecule type" value="Genomic_DNA"/>
</dbReference>
<keyword evidence="8 10" id="KW-0472">Membrane</keyword>
<dbReference type="InterPro" id="IPR004835">
    <property type="entry name" value="Chitin_synth"/>
</dbReference>
<sequence length="706" mass="80001">MKRKDLCIISATVCGIVLFLIIGLGRILCPLQKVLSQGEIDGMTDLNNPIVSMFGAYYQIRDIVKDHVDNQAFLSQAAMKQTVLGHDVSAMFYKTTVWSNYCKLPQPAGFDNVVRNIPKEGFKVWFPHQGNDGSTNKPIDYVQSVSYMRKGMVARDASWIQSFLSSDPINNRLIVAYGTSFNKFLGSNIGKIVDQLGASGVDATSFMEQVRKLEGHQKWSDYVGCMNGLFLTGVVDHRLDKQCLISNYIMLSASSILVLIIGLKFLTALQCTRRSNPENHDRFVLVQSVLMSSYLDTRKVLFVIADGMIVGSGNDKPTPKIVLDVLGWEGEEPEALLVQSLGDGMKQLNMAKVYSGYYAIQSKRMPYIVVSKVGTQGKRDSQLLIMKFLNRVHLDLEMNPMELELVRHFRYGLQIDPSWFEYILWIDADTEIYRDSINRLVACMIRDSRVVGVVWRNASGNEMESWVTMIQVYEYFISHHLSKQFESVFGSVTCLPGCFSMFRIRSSNKTAYLISNDVIQDRYLTTLMMKHFPGHKLAFSPDAKCKTQAPASWNVFVSQPCGCCLLSMRVVVFIDLFSTLAQPSALVYFGYLIYSSISDESHGAPLFSLIMIAAIYGVQLVIFMLKGEFQHLGWMVLYLLAIPIYSFYLPIYSFWHFDDFSWGNTRIVVDESGARVYEYAEENFDPSMIPLKKVRKQRNKVSPSNV</sequence>
<keyword evidence="5" id="KW-0808">Transferase</keyword>
<keyword evidence="12" id="KW-1185">Reference proteome</keyword>
<comment type="caution">
    <text evidence="11">The sequence shown here is derived from an EMBL/GenBank/DDBJ whole genome shotgun (WGS) entry which is preliminary data.</text>
</comment>
<feature type="transmembrane region" description="Helical" evidence="10">
    <location>
        <begin position="606"/>
        <end position="625"/>
    </location>
</feature>
<dbReference type="InterPro" id="IPR029044">
    <property type="entry name" value="Nucleotide-diphossugar_trans"/>
</dbReference>
<organism evidence="11 12">
    <name type="scientific">Rhizoclosmatium globosum</name>
    <dbReference type="NCBI Taxonomy" id="329046"/>
    <lineage>
        <taxon>Eukaryota</taxon>
        <taxon>Fungi</taxon>
        <taxon>Fungi incertae sedis</taxon>
        <taxon>Chytridiomycota</taxon>
        <taxon>Chytridiomycota incertae sedis</taxon>
        <taxon>Chytridiomycetes</taxon>
        <taxon>Chytridiales</taxon>
        <taxon>Chytriomycetaceae</taxon>
        <taxon>Rhizoclosmatium</taxon>
    </lineage>
</organism>
<dbReference type="GO" id="GO:0004100">
    <property type="term" value="F:chitin synthase activity"/>
    <property type="evidence" value="ECO:0007669"/>
    <property type="project" value="UniProtKB-EC"/>
</dbReference>
<evidence type="ECO:0000256" key="2">
    <source>
        <dbReference type="ARBA" id="ARBA00012543"/>
    </source>
</evidence>
<dbReference type="EC" id="2.4.1.16" evidence="2"/>
<feature type="transmembrane region" description="Helical" evidence="10">
    <location>
        <begin position="248"/>
        <end position="266"/>
    </location>
</feature>